<dbReference type="AlphaFoldDB" id="A0A8J2RH40"/>
<reference evidence="2" key="1">
    <citation type="submission" date="2021-11" db="EMBL/GenBank/DDBJ databases">
        <authorList>
            <person name="Schell T."/>
        </authorList>
    </citation>
    <scope>NUCLEOTIDE SEQUENCE</scope>
    <source>
        <strain evidence="2">M5</strain>
    </source>
</reference>
<evidence type="ECO:0000313" key="3">
    <source>
        <dbReference type="Proteomes" id="UP000789390"/>
    </source>
</evidence>
<evidence type="ECO:0000313" key="2">
    <source>
        <dbReference type="EMBL" id="CAH0102731.1"/>
    </source>
</evidence>
<proteinExistence type="predicted"/>
<accession>A0A8J2RH40</accession>
<protein>
    <submittedName>
        <fullName evidence="2">Uncharacterized protein</fullName>
    </submittedName>
</protein>
<organism evidence="2 3">
    <name type="scientific">Daphnia galeata</name>
    <dbReference type="NCBI Taxonomy" id="27404"/>
    <lineage>
        <taxon>Eukaryota</taxon>
        <taxon>Metazoa</taxon>
        <taxon>Ecdysozoa</taxon>
        <taxon>Arthropoda</taxon>
        <taxon>Crustacea</taxon>
        <taxon>Branchiopoda</taxon>
        <taxon>Diplostraca</taxon>
        <taxon>Cladocera</taxon>
        <taxon>Anomopoda</taxon>
        <taxon>Daphniidae</taxon>
        <taxon>Daphnia</taxon>
    </lineage>
</organism>
<feature type="region of interest" description="Disordered" evidence="1">
    <location>
        <begin position="198"/>
        <end position="219"/>
    </location>
</feature>
<gene>
    <name evidence="2" type="ORF">DGAL_LOCUS5177</name>
</gene>
<name>A0A8J2RH40_9CRUS</name>
<dbReference type="Proteomes" id="UP000789390">
    <property type="component" value="Unassembled WGS sequence"/>
</dbReference>
<sequence length="263" mass="30275">MNSDREYYYDSDATQFSGSDDGDIEGNFELIDVDYEHLDMWIPPLFYLARGVSFPLTPSRIFSKSFELEKATLGCFIPDKFLNLRTGVGNRGFCLLKCTIYIVKFLFKGQLDQLCDISATDAYEQLARSRRPHWKEDFALLENQRGSRTFYMTQLDSNASELARRQLAKKSKYQDQKQKSSTSHLSLADDEIRRQLEELSSDDETERQAHSEEFTPSYAKKRKTATVSLNIPSKQLSEVVAPAADRSLDYPFVNNYLFNLLLS</sequence>
<evidence type="ECO:0000256" key="1">
    <source>
        <dbReference type="SAM" id="MobiDB-lite"/>
    </source>
</evidence>
<keyword evidence="3" id="KW-1185">Reference proteome</keyword>
<dbReference type="EMBL" id="CAKKLH010000090">
    <property type="protein sequence ID" value="CAH0102731.1"/>
    <property type="molecule type" value="Genomic_DNA"/>
</dbReference>
<comment type="caution">
    <text evidence="2">The sequence shown here is derived from an EMBL/GenBank/DDBJ whole genome shotgun (WGS) entry which is preliminary data.</text>
</comment>